<dbReference type="GO" id="GO:0006402">
    <property type="term" value="P:mRNA catabolic process"/>
    <property type="evidence" value="ECO:0007669"/>
    <property type="project" value="UniProtKB-UniRule"/>
</dbReference>
<reference evidence="9 10" key="1">
    <citation type="journal article" date="2019" name="ISME J.">
        <title>Genome analyses of uncultured TG2/ZB3 bacteria in 'Margulisbacteria' specifically attached to ectosymbiotic spirochetes of protists in the termite gut.</title>
        <authorList>
            <person name="Utami Y.D."/>
            <person name="Kuwahara H."/>
            <person name="Igai K."/>
            <person name="Murakami T."/>
            <person name="Sugaya K."/>
            <person name="Morikawa T."/>
            <person name="Nagura Y."/>
            <person name="Yuki M."/>
            <person name="Deevong P."/>
            <person name="Inoue T."/>
            <person name="Kihara K."/>
            <person name="Lo N."/>
            <person name="Yamada A."/>
            <person name="Ohkuma M."/>
            <person name="Hongoh Y."/>
        </authorList>
    </citation>
    <scope>NUCLEOTIDE SEQUENCE [LARGE SCALE GENOMIC DNA]</scope>
    <source>
        <strain evidence="9">NkOx7-01</strain>
    </source>
</reference>
<feature type="domain" description="HD" evidence="8">
    <location>
        <begin position="327"/>
        <end position="420"/>
    </location>
</feature>
<dbReference type="SMART" id="SM00471">
    <property type="entry name" value="HDc"/>
    <property type="match status" value="1"/>
</dbReference>
<keyword evidence="5" id="KW-1133">Transmembrane helix</keyword>
<keyword evidence="10" id="KW-1185">Reference proteome</keyword>
<evidence type="ECO:0000256" key="1">
    <source>
        <dbReference type="ARBA" id="ARBA00022722"/>
    </source>
</evidence>
<dbReference type="Pfam" id="PF00013">
    <property type="entry name" value="KH_1"/>
    <property type="match status" value="1"/>
</dbReference>
<evidence type="ECO:0000259" key="8">
    <source>
        <dbReference type="PROSITE" id="PS51831"/>
    </source>
</evidence>
<name>A0A388TBM9_TERA1</name>
<evidence type="ECO:0000256" key="3">
    <source>
        <dbReference type="ARBA" id="ARBA00022801"/>
    </source>
</evidence>
<dbReference type="HAMAP" id="MF_00335">
    <property type="entry name" value="RNase_Y"/>
    <property type="match status" value="1"/>
</dbReference>
<keyword evidence="2 5" id="KW-0255">Endonuclease</keyword>
<evidence type="ECO:0000256" key="4">
    <source>
        <dbReference type="ARBA" id="ARBA00022884"/>
    </source>
</evidence>
<dbReference type="GO" id="GO:0016787">
    <property type="term" value="F:hydrolase activity"/>
    <property type="evidence" value="ECO:0007669"/>
    <property type="project" value="UniProtKB-KW"/>
</dbReference>
<keyword evidence="5" id="KW-0812">Transmembrane</keyword>
<dbReference type="PANTHER" id="PTHR12826">
    <property type="entry name" value="RIBONUCLEASE Y"/>
    <property type="match status" value="1"/>
</dbReference>
<evidence type="ECO:0000313" key="10">
    <source>
        <dbReference type="Proteomes" id="UP000269352"/>
    </source>
</evidence>
<feature type="transmembrane region" description="Helical" evidence="5">
    <location>
        <begin position="6"/>
        <end position="23"/>
    </location>
</feature>
<dbReference type="InterPro" id="IPR036612">
    <property type="entry name" value="KH_dom_type_1_sf"/>
</dbReference>
<dbReference type="PANTHER" id="PTHR12826:SF15">
    <property type="entry name" value="RIBONUCLEASE Y"/>
    <property type="match status" value="1"/>
</dbReference>
<dbReference type="PROSITE" id="PS50084">
    <property type="entry name" value="KH_TYPE_1"/>
    <property type="match status" value="1"/>
</dbReference>
<dbReference type="SUPFAM" id="SSF109604">
    <property type="entry name" value="HD-domain/PDEase-like"/>
    <property type="match status" value="1"/>
</dbReference>
<evidence type="ECO:0000313" key="9">
    <source>
        <dbReference type="EMBL" id="GBR73830.1"/>
    </source>
</evidence>
<keyword evidence="3 5" id="KW-0378">Hydrolase</keyword>
<dbReference type="CDD" id="cd22431">
    <property type="entry name" value="KH-I_RNaseY"/>
    <property type="match status" value="1"/>
</dbReference>
<dbReference type="SUPFAM" id="SSF54791">
    <property type="entry name" value="Eukaryotic type KH-domain (KH-domain type I)"/>
    <property type="match status" value="1"/>
</dbReference>
<dbReference type="InterPro" id="IPR006674">
    <property type="entry name" value="HD_domain"/>
</dbReference>
<dbReference type="NCBIfam" id="TIGR00277">
    <property type="entry name" value="HDIG"/>
    <property type="match status" value="1"/>
</dbReference>
<gene>
    <name evidence="9" type="primary">ymdA</name>
    <name evidence="5" type="synonym">rny</name>
    <name evidence="9" type="ORF">NO1_1112</name>
</gene>
<dbReference type="EMBL" id="BGZN01000021">
    <property type="protein sequence ID" value="GBR73830.1"/>
    <property type="molecule type" value="Genomic_DNA"/>
</dbReference>
<evidence type="ECO:0000256" key="2">
    <source>
        <dbReference type="ARBA" id="ARBA00022759"/>
    </source>
</evidence>
<keyword evidence="7" id="KW-0175">Coiled coil</keyword>
<sequence>MIAYVLLGLGGLVLGGVVVLLYTKYLSDSELKNADLEVKKMLTEAKLQAENIIKSAEIKNKDELLKLRNDFEREVKDRRHELNQIEQRLTQKEVRIDEKELTLLNKDKEVAELKTGLETRQQKLDVLYRESADRLEKIASLSKEEAKKQLMDSLEQELKSQSAKMISDYEEETKRASEKKARDIVALAIKRCAIDNIVENTTSIVALPSDDMKGRIIGREGRNIRTFEQLTGIDVVVDDTPEVVVLSGFDPIRREIARLTLERLVADGRIHPARIEETVEKMRKDLGKKVQEIGEKTALELDVQNLSPKAYDLLGRLAYRTSFGQNCLQHSIEVARIAGLIAQELGVNHRLALRAGLLHDIGKAIDFENEGTHAKLGGAVLKKLGESDEVIHAVLAHHEEIQPNTVEAIIVMVSDAISAARPGARREAVESYIKRMEKLEQIANAFNGVEKSFAIQAGREIRVMVKPDVVDDAAALKTARDIARKIEAELEYPGQIKVSVIRETRVQDIAK</sequence>
<keyword evidence="1 5" id="KW-0540">Nuclease</keyword>
<keyword evidence="5" id="KW-1003">Cell membrane</keyword>
<protein>
    <recommendedName>
        <fullName evidence="5 6">Ribonuclease Y</fullName>
        <shortName evidence="5">RNase Y</shortName>
        <ecNumber evidence="5 6">3.1.-.-</ecNumber>
    </recommendedName>
</protein>
<comment type="caution">
    <text evidence="9">The sequence shown here is derived from an EMBL/GenBank/DDBJ whole genome shotgun (WGS) entry which is preliminary data.</text>
</comment>
<dbReference type="InterPro" id="IPR004088">
    <property type="entry name" value="KH_dom_type_1"/>
</dbReference>
<comment type="similarity">
    <text evidence="5">Belongs to the RNase Y family.</text>
</comment>
<evidence type="ECO:0000256" key="5">
    <source>
        <dbReference type="HAMAP-Rule" id="MF_00335"/>
    </source>
</evidence>
<dbReference type="NCBIfam" id="TIGR03319">
    <property type="entry name" value="RNase_Y"/>
    <property type="match status" value="1"/>
</dbReference>
<dbReference type="Gene3D" id="3.30.300.20">
    <property type="match status" value="1"/>
</dbReference>
<dbReference type="Pfam" id="PF01966">
    <property type="entry name" value="HD"/>
    <property type="match status" value="1"/>
</dbReference>
<organism evidence="9 10">
    <name type="scientific">Termititenax aidoneus</name>
    <dbReference type="NCBI Taxonomy" id="2218524"/>
    <lineage>
        <taxon>Bacteria</taxon>
        <taxon>Bacillati</taxon>
        <taxon>Candidatus Margulisiibacteriota</taxon>
        <taxon>Candidatus Termititenacia</taxon>
        <taxon>Candidatus Termititenacales</taxon>
        <taxon>Candidatus Termititenacaceae</taxon>
        <taxon>Candidatus Termititenax</taxon>
    </lineage>
</organism>
<proteinExistence type="inferred from homology"/>
<evidence type="ECO:0000256" key="7">
    <source>
        <dbReference type="SAM" id="Coils"/>
    </source>
</evidence>
<dbReference type="InterPro" id="IPR015946">
    <property type="entry name" value="KH_dom-like_a/b"/>
</dbReference>
<dbReference type="GO" id="GO:0004521">
    <property type="term" value="F:RNA endonuclease activity"/>
    <property type="evidence" value="ECO:0007669"/>
    <property type="project" value="UniProtKB-UniRule"/>
</dbReference>
<dbReference type="CDD" id="cd00077">
    <property type="entry name" value="HDc"/>
    <property type="match status" value="1"/>
</dbReference>
<keyword evidence="5" id="KW-0472">Membrane</keyword>
<evidence type="ECO:0000256" key="6">
    <source>
        <dbReference type="NCBIfam" id="TIGR03319"/>
    </source>
</evidence>
<dbReference type="AlphaFoldDB" id="A0A388TBM9"/>
<dbReference type="Gene3D" id="1.10.3210.10">
    <property type="entry name" value="Hypothetical protein af1432"/>
    <property type="match status" value="1"/>
</dbReference>
<feature type="coiled-coil region" evidence="7">
    <location>
        <begin position="39"/>
        <end position="102"/>
    </location>
</feature>
<accession>A0A388TBM9</accession>
<dbReference type="InterPro" id="IPR004087">
    <property type="entry name" value="KH_dom"/>
</dbReference>
<dbReference type="Pfam" id="PF12072">
    <property type="entry name" value="RNase_Y_N"/>
    <property type="match status" value="1"/>
</dbReference>
<dbReference type="PROSITE" id="PS51831">
    <property type="entry name" value="HD"/>
    <property type="match status" value="1"/>
</dbReference>
<comment type="function">
    <text evidence="5">Endoribonuclease that initiates mRNA decay.</text>
</comment>
<dbReference type="EC" id="3.1.-.-" evidence="5 6"/>
<dbReference type="Proteomes" id="UP000269352">
    <property type="component" value="Unassembled WGS sequence"/>
</dbReference>
<comment type="subcellular location">
    <subcellularLocation>
        <location evidence="5">Cell membrane</location>
        <topology evidence="5">Single-pass membrane protein</topology>
    </subcellularLocation>
</comment>
<keyword evidence="4 5" id="KW-0694">RNA-binding</keyword>
<dbReference type="InterPro" id="IPR022711">
    <property type="entry name" value="RNase_Y_N"/>
</dbReference>
<dbReference type="SMART" id="SM00322">
    <property type="entry name" value="KH"/>
    <property type="match status" value="1"/>
</dbReference>
<dbReference type="GO" id="GO:0003723">
    <property type="term" value="F:RNA binding"/>
    <property type="evidence" value="ECO:0007669"/>
    <property type="project" value="UniProtKB-UniRule"/>
</dbReference>
<dbReference type="GO" id="GO:0005886">
    <property type="term" value="C:plasma membrane"/>
    <property type="evidence" value="ECO:0007669"/>
    <property type="project" value="UniProtKB-SubCell"/>
</dbReference>
<dbReference type="InterPro" id="IPR006675">
    <property type="entry name" value="HDIG_dom"/>
</dbReference>
<dbReference type="InterPro" id="IPR017705">
    <property type="entry name" value="Ribonuclease_Y"/>
</dbReference>
<dbReference type="InterPro" id="IPR003607">
    <property type="entry name" value="HD/PDEase_dom"/>
</dbReference>